<feature type="signal peptide" evidence="3">
    <location>
        <begin position="1"/>
        <end position="20"/>
    </location>
</feature>
<keyword evidence="6" id="KW-1185">Reference proteome</keyword>
<evidence type="ECO:0000313" key="5">
    <source>
        <dbReference type="EMBL" id="ROQ29907.1"/>
    </source>
</evidence>
<feature type="region of interest" description="Disordered" evidence="1">
    <location>
        <begin position="162"/>
        <end position="190"/>
    </location>
</feature>
<evidence type="ECO:0000256" key="1">
    <source>
        <dbReference type="SAM" id="MobiDB-lite"/>
    </source>
</evidence>
<feature type="domain" description="DUF7939" evidence="4">
    <location>
        <begin position="438"/>
        <end position="513"/>
    </location>
</feature>
<feature type="compositionally biased region" description="Basic and acidic residues" evidence="1">
    <location>
        <begin position="172"/>
        <end position="188"/>
    </location>
</feature>
<dbReference type="EMBL" id="RJUL01000002">
    <property type="protein sequence ID" value="ROQ29907.1"/>
    <property type="molecule type" value="Genomic_DNA"/>
</dbReference>
<evidence type="ECO:0000256" key="2">
    <source>
        <dbReference type="SAM" id="Phobius"/>
    </source>
</evidence>
<dbReference type="RefSeq" id="WP_123420769.1">
    <property type="nucleotide sequence ID" value="NZ_RJUL01000002.1"/>
</dbReference>
<keyword evidence="2" id="KW-1133">Transmembrane helix</keyword>
<keyword evidence="3" id="KW-0732">Signal</keyword>
<organism evidence="5 6">
    <name type="scientific">Gallaecimonas pentaromativorans</name>
    <dbReference type="NCBI Taxonomy" id="584787"/>
    <lineage>
        <taxon>Bacteria</taxon>
        <taxon>Pseudomonadati</taxon>
        <taxon>Pseudomonadota</taxon>
        <taxon>Gammaproteobacteria</taxon>
        <taxon>Enterobacterales</taxon>
        <taxon>Gallaecimonadaceae</taxon>
        <taxon>Gallaecimonas</taxon>
    </lineage>
</organism>
<dbReference type="AlphaFoldDB" id="A0A3N1PT01"/>
<reference evidence="5 6" key="1">
    <citation type="submission" date="2018-11" db="EMBL/GenBank/DDBJ databases">
        <title>Genomic Encyclopedia of Type Strains, Phase IV (KMG-IV): sequencing the most valuable type-strain genomes for metagenomic binning, comparative biology and taxonomic classification.</title>
        <authorList>
            <person name="Goeker M."/>
        </authorList>
    </citation>
    <scope>NUCLEOTIDE SEQUENCE [LARGE SCALE GENOMIC DNA]</scope>
    <source>
        <strain evidence="5 6">DSM 21945</strain>
    </source>
</reference>
<evidence type="ECO:0000313" key="6">
    <source>
        <dbReference type="Proteomes" id="UP000268033"/>
    </source>
</evidence>
<feature type="transmembrane region" description="Helical" evidence="2">
    <location>
        <begin position="396"/>
        <end position="416"/>
    </location>
</feature>
<dbReference type="Pfam" id="PF13584">
    <property type="entry name" value="BatD"/>
    <property type="match status" value="1"/>
</dbReference>
<protein>
    <submittedName>
        <fullName evidence="5">Oxygen tolerance protein BatD</fullName>
    </submittedName>
</protein>
<proteinExistence type="predicted"/>
<gene>
    <name evidence="5" type="ORF">EDC28_102282</name>
</gene>
<keyword evidence="2" id="KW-0812">Transmembrane</keyword>
<dbReference type="STRING" id="584787.GCA_001247655_03212"/>
<evidence type="ECO:0000259" key="4">
    <source>
        <dbReference type="Pfam" id="PF25607"/>
    </source>
</evidence>
<dbReference type="Proteomes" id="UP000268033">
    <property type="component" value="Unassembled WGS sequence"/>
</dbReference>
<dbReference type="InterPro" id="IPR057699">
    <property type="entry name" value="DUF7939"/>
</dbReference>
<dbReference type="InterPro" id="IPR025738">
    <property type="entry name" value="BatD"/>
</dbReference>
<accession>A0A3N1PT01</accession>
<feature type="chain" id="PRO_5018129861" evidence="3">
    <location>
        <begin position="21"/>
        <end position="531"/>
    </location>
</feature>
<dbReference type="Pfam" id="PF25607">
    <property type="entry name" value="DUF7939"/>
    <property type="match status" value="1"/>
</dbReference>
<sequence>MVRRLPLLLAAWLLPLLAWGATQVEATLSRNPVPAGEAVTLEVVVNDDLPANALDSSALGKDFIVGNTSVSRSTQITNLNVSRVTRWQINLIATNPGNYTIPPLKVDGLMTAPIKLQVVKAGSSIDAQDVLLETELSDNQAYPGEQITYSVKLLVASDLKSGQLSDPSVDNADIKRLGEDKEGNETRQGRRYHTYSRQYAVFPKEVGNYVISPPVFNGETFTQDRRGFYQTKEVGKVGQPQSLIVKAIPDNSKPWLPARDLSLEERWSADPKDWKVGQPLTRTLVLTATGTQASNLPPLTLPVPDGLKEYPDQKDRKDFIKDGWLTAQQTVAEALVPTRAGKLELPEVDITWFDTLAGKYRVATLPARTLTIGAVAPQPSEVVQQQAPPSETHAGFWPYLAVLALLAWMLTLVLWYRQRQGRPGKKGAASEASEAPGWLRLRQAVHGKDANLAGQALLAWAREKYQVHSLEELAGLLRHPPLTDAITALQQQRFATKGTAWDGHALWQALSDAKLPEPPPPGSGLYARFQL</sequence>
<comment type="caution">
    <text evidence="5">The sequence shown here is derived from an EMBL/GenBank/DDBJ whole genome shotgun (WGS) entry which is preliminary data.</text>
</comment>
<dbReference type="PANTHER" id="PTHR40940:SF1">
    <property type="entry name" value="PROTEIN BATD"/>
    <property type="match status" value="1"/>
</dbReference>
<evidence type="ECO:0000256" key="3">
    <source>
        <dbReference type="SAM" id="SignalP"/>
    </source>
</evidence>
<keyword evidence="2" id="KW-0472">Membrane</keyword>
<dbReference type="PANTHER" id="PTHR40940">
    <property type="entry name" value="PROTEIN BATD-RELATED"/>
    <property type="match status" value="1"/>
</dbReference>
<name>A0A3N1PT01_9GAMM</name>